<proteinExistence type="predicted"/>
<dbReference type="GO" id="GO:0008239">
    <property type="term" value="F:dipeptidyl-peptidase activity"/>
    <property type="evidence" value="ECO:0007669"/>
    <property type="project" value="InterPro"/>
</dbReference>
<name>X0YJP1_9ZZZZ</name>
<dbReference type="Gene3D" id="2.60.120.260">
    <property type="entry name" value="Galactose-binding domain-like"/>
    <property type="match status" value="1"/>
</dbReference>
<dbReference type="InterPro" id="IPR005674">
    <property type="entry name" value="CocE/Ser_esterase"/>
</dbReference>
<evidence type="ECO:0000313" key="2">
    <source>
        <dbReference type="EMBL" id="GAG48793.1"/>
    </source>
</evidence>
<sequence>TRNILPHLHDVVPAVMTVGGWFDAEDLYGPLKIYRSVERQNPGIFNVLVMGPWFHGGWDRSDGETVGNIHFGSQTSFFYCLNIELPFFNHFLKGKGEPRLPEAYMFETGVNRWRMFDRWPPQNLEMRSLYFRTGGRLSFDPPNTESHAFDEYTSDPARPVPFSEEITTKTTQAYMTDDQRFAARRPDVLVYQTDVLTEDVTLAGPILTNLWVSTSGTASDWIVKLIDVLPDHMP</sequence>
<dbReference type="InterPro" id="IPR029058">
    <property type="entry name" value="AB_hydrolase_fold"/>
</dbReference>
<dbReference type="SMART" id="SM00939">
    <property type="entry name" value="PepX_C"/>
    <property type="match status" value="1"/>
</dbReference>
<dbReference type="InterPro" id="IPR008979">
    <property type="entry name" value="Galactose-bd-like_sf"/>
</dbReference>
<accession>X0YJP1</accession>
<evidence type="ECO:0000259" key="1">
    <source>
        <dbReference type="SMART" id="SM00939"/>
    </source>
</evidence>
<reference evidence="2" key="1">
    <citation type="journal article" date="2014" name="Front. Microbiol.">
        <title>High frequency of phylogenetically diverse reductive dehalogenase-homologous genes in deep subseafloor sedimentary metagenomes.</title>
        <authorList>
            <person name="Kawai M."/>
            <person name="Futagami T."/>
            <person name="Toyoda A."/>
            <person name="Takaki Y."/>
            <person name="Nishi S."/>
            <person name="Hori S."/>
            <person name="Arai W."/>
            <person name="Tsubouchi T."/>
            <person name="Morono Y."/>
            <person name="Uchiyama I."/>
            <person name="Ito T."/>
            <person name="Fujiyama A."/>
            <person name="Inagaki F."/>
            <person name="Takami H."/>
        </authorList>
    </citation>
    <scope>NUCLEOTIDE SEQUENCE</scope>
    <source>
        <strain evidence="2">Expedition CK06-06</strain>
    </source>
</reference>
<feature type="non-terminal residue" evidence="2">
    <location>
        <position position="234"/>
    </location>
</feature>
<feature type="non-terminal residue" evidence="2">
    <location>
        <position position="1"/>
    </location>
</feature>
<dbReference type="SUPFAM" id="SSF53474">
    <property type="entry name" value="alpha/beta-Hydrolases"/>
    <property type="match status" value="1"/>
</dbReference>
<dbReference type="EMBL" id="BARS01051795">
    <property type="protein sequence ID" value="GAG48793.1"/>
    <property type="molecule type" value="Genomic_DNA"/>
</dbReference>
<organism evidence="2">
    <name type="scientific">marine sediment metagenome</name>
    <dbReference type="NCBI Taxonomy" id="412755"/>
    <lineage>
        <taxon>unclassified sequences</taxon>
        <taxon>metagenomes</taxon>
        <taxon>ecological metagenomes</taxon>
    </lineage>
</organism>
<dbReference type="NCBIfam" id="TIGR00976">
    <property type="entry name" value="CocE_NonD"/>
    <property type="match status" value="1"/>
</dbReference>
<dbReference type="InterPro" id="IPR013736">
    <property type="entry name" value="Xaa-Pro_dipept_C"/>
</dbReference>
<feature type="domain" description="Xaa-Pro dipeptidyl-peptidase C-terminal" evidence="1">
    <location>
        <begin position="85"/>
        <end position="234"/>
    </location>
</feature>
<dbReference type="SUPFAM" id="SSF49785">
    <property type="entry name" value="Galactose-binding domain-like"/>
    <property type="match status" value="1"/>
</dbReference>
<dbReference type="AlphaFoldDB" id="X0YJP1"/>
<dbReference type="Gene3D" id="3.40.50.1820">
    <property type="entry name" value="alpha/beta hydrolase"/>
    <property type="match status" value="1"/>
</dbReference>
<gene>
    <name evidence="2" type="ORF">S01H1_77093</name>
</gene>
<dbReference type="Pfam" id="PF08530">
    <property type="entry name" value="PepX_C"/>
    <property type="match status" value="1"/>
</dbReference>
<protein>
    <recommendedName>
        <fullName evidence="1">Xaa-Pro dipeptidyl-peptidase C-terminal domain-containing protein</fullName>
    </recommendedName>
</protein>
<comment type="caution">
    <text evidence="2">The sequence shown here is derived from an EMBL/GenBank/DDBJ whole genome shotgun (WGS) entry which is preliminary data.</text>
</comment>